<dbReference type="SUPFAM" id="SSF55729">
    <property type="entry name" value="Acyl-CoA N-acyltransferases (Nat)"/>
    <property type="match status" value="1"/>
</dbReference>
<evidence type="ECO:0000313" key="5">
    <source>
        <dbReference type="Proteomes" id="UP000546200"/>
    </source>
</evidence>
<dbReference type="InterPro" id="IPR050832">
    <property type="entry name" value="Bact_Acetyltransf"/>
</dbReference>
<dbReference type="InterPro" id="IPR000182">
    <property type="entry name" value="GNAT_dom"/>
</dbReference>
<dbReference type="EC" id="2.3.1.82" evidence="4"/>
<gene>
    <name evidence="4" type="ORF">FHS94_001224</name>
</gene>
<keyword evidence="1 4" id="KW-0808">Transferase</keyword>
<dbReference type="EMBL" id="JACIJK010000003">
    <property type="protein sequence ID" value="MBB5714393.1"/>
    <property type="molecule type" value="Genomic_DNA"/>
</dbReference>
<dbReference type="Pfam" id="PF00583">
    <property type="entry name" value="Acetyltransf_1"/>
    <property type="match status" value="1"/>
</dbReference>
<evidence type="ECO:0000256" key="2">
    <source>
        <dbReference type="ARBA" id="ARBA00023315"/>
    </source>
</evidence>
<proteinExistence type="predicted"/>
<keyword evidence="5" id="KW-1185">Reference proteome</keyword>
<evidence type="ECO:0000313" key="4">
    <source>
        <dbReference type="EMBL" id="MBB5714393.1"/>
    </source>
</evidence>
<accession>A0A7W9BBZ3</accession>
<organism evidence="4 5">
    <name type="scientific">Sphingomonas aerophila</name>
    <dbReference type="NCBI Taxonomy" id="1344948"/>
    <lineage>
        <taxon>Bacteria</taxon>
        <taxon>Pseudomonadati</taxon>
        <taxon>Pseudomonadota</taxon>
        <taxon>Alphaproteobacteria</taxon>
        <taxon>Sphingomonadales</taxon>
        <taxon>Sphingomonadaceae</taxon>
        <taxon>Sphingomonas</taxon>
    </lineage>
</organism>
<name>A0A7W9BBZ3_9SPHN</name>
<dbReference type="PROSITE" id="PS51186">
    <property type="entry name" value="GNAT"/>
    <property type="match status" value="1"/>
</dbReference>
<comment type="caution">
    <text evidence="4">The sequence shown here is derived from an EMBL/GenBank/DDBJ whole genome shotgun (WGS) entry which is preliminary data.</text>
</comment>
<reference evidence="4 5" key="1">
    <citation type="submission" date="2020-08" db="EMBL/GenBank/DDBJ databases">
        <title>Genomic Encyclopedia of Type Strains, Phase IV (KMG-IV): sequencing the most valuable type-strain genomes for metagenomic binning, comparative biology and taxonomic classification.</title>
        <authorList>
            <person name="Goeker M."/>
        </authorList>
    </citation>
    <scope>NUCLEOTIDE SEQUENCE [LARGE SCALE GENOMIC DNA]</scope>
    <source>
        <strain evidence="4 5">DSM 100044</strain>
    </source>
</reference>
<dbReference type="PANTHER" id="PTHR43877">
    <property type="entry name" value="AMINOALKYLPHOSPHONATE N-ACETYLTRANSFERASE-RELATED-RELATED"/>
    <property type="match status" value="1"/>
</dbReference>
<sequence>MDSNYILVRVTAADVGLFAAVADDVFDAPIRPKRLRAFLREPRHLMMVALHEGRIVGQARGQIHLSPDQADSFFLDNLGVAPSMQRLGIGRELVDGMFAWAKERGCQSGWLGTDPGNHAARALYADRGGLALHMVRVAFDQL</sequence>
<keyword evidence="2 4" id="KW-0012">Acyltransferase</keyword>
<evidence type="ECO:0000256" key="1">
    <source>
        <dbReference type="ARBA" id="ARBA00022679"/>
    </source>
</evidence>
<dbReference type="Gene3D" id="3.40.630.30">
    <property type="match status" value="1"/>
</dbReference>
<evidence type="ECO:0000259" key="3">
    <source>
        <dbReference type="PROSITE" id="PS51186"/>
    </source>
</evidence>
<dbReference type="RefSeq" id="WP_184055652.1">
    <property type="nucleotide sequence ID" value="NZ_JACIJK010000003.1"/>
</dbReference>
<dbReference type="Proteomes" id="UP000546200">
    <property type="component" value="Unassembled WGS sequence"/>
</dbReference>
<feature type="domain" description="N-acetyltransferase" evidence="3">
    <location>
        <begin position="5"/>
        <end position="142"/>
    </location>
</feature>
<dbReference type="InterPro" id="IPR016181">
    <property type="entry name" value="Acyl_CoA_acyltransferase"/>
</dbReference>
<dbReference type="AlphaFoldDB" id="A0A7W9BBZ3"/>
<dbReference type="GO" id="GO:0047663">
    <property type="term" value="F:aminoglycoside 6'-N-acetyltransferase activity"/>
    <property type="evidence" value="ECO:0007669"/>
    <property type="project" value="UniProtKB-EC"/>
</dbReference>
<protein>
    <submittedName>
        <fullName evidence="4">Aminoglycoside 6'-N-acetyltransferase I</fullName>
        <ecNumber evidence="4">2.3.1.82</ecNumber>
    </submittedName>
</protein>
<dbReference type="CDD" id="cd04301">
    <property type="entry name" value="NAT_SF"/>
    <property type="match status" value="1"/>
</dbReference>